<evidence type="ECO:0000256" key="2">
    <source>
        <dbReference type="SAM" id="Phobius"/>
    </source>
</evidence>
<dbReference type="Proteomes" id="UP000029091">
    <property type="component" value="Unassembled WGS sequence"/>
</dbReference>
<evidence type="ECO:0000256" key="1">
    <source>
        <dbReference type="SAM" id="MobiDB-lite"/>
    </source>
</evidence>
<dbReference type="EMBL" id="JGZQ01000013">
    <property type="protein sequence ID" value="KFI94933.1"/>
    <property type="molecule type" value="Genomic_DNA"/>
</dbReference>
<name>A0A087DHD3_BIFAD</name>
<reference evidence="3 4" key="1">
    <citation type="submission" date="2014-03" db="EMBL/GenBank/DDBJ databases">
        <title>Genomics of Bifidobacteria.</title>
        <authorList>
            <person name="Ventura M."/>
            <person name="Milani C."/>
            <person name="Lugli G.A."/>
        </authorList>
    </citation>
    <scope>NUCLEOTIDE SEQUENCE [LARGE SCALE GENOMIC DNA]</scope>
    <source>
        <strain evidence="4">JCM 15918</strain>
    </source>
</reference>
<evidence type="ECO:0000313" key="3">
    <source>
        <dbReference type="EMBL" id="KFI94933.1"/>
    </source>
</evidence>
<accession>A0A087DHD3</accession>
<proteinExistence type="predicted"/>
<feature type="region of interest" description="Disordered" evidence="1">
    <location>
        <begin position="1"/>
        <end position="23"/>
    </location>
</feature>
<evidence type="ECO:0000313" key="4">
    <source>
        <dbReference type="Proteomes" id="UP000029091"/>
    </source>
</evidence>
<dbReference type="AlphaFoldDB" id="A0A087DHD3"/>
<organism evidence="3 4">
    <name type="scientific">Bifidobacterium adolescentis JCM 15918</name>
    <dbReference type="NCBI Taxonomy" id="1437612"/>
    <lineage>
        <taxon>Bacteria</taxon>
        <taxon>Bacillati</taxon>
        <taxon>Actinomycetota</taxon>
        <taxon>Actinomycetes</taxon>
        <taxon>Bifidobacteriales</taxon>
        <taxon>Bifidobacteriaceae</taxon>
        <taxon>Bifidobacterium</taxon>
    </lineage>
</organism>
<sequence length="162" mass="18501">MGSTAGDSRRRRIAIPHRPSGTTRAPRIAGLFSIADVGSTQRPRGQRADGSPALRLFRLRSGLNCGKSARYGTNTTGCGRNKAWWQNLRCDGAYGCHLRLLRIIRTIHSVFFFHGLRFFRTIRVIIRILARLQGRPSFALLFLFFLLFLRSGLHITLQYDWR</sequence>
<keyword evidence="2" id="KW-0812">Transmembrane</keyword>
<keyword evidence="2" id="KW-1133">Transmembrane helix</keyword>
<comment type="caution">
    <text evidence="3">The sequence shown here is derived from an EMBL/GenBank/DDBJ whole genome shotgun (WGS) entry which is preliminary data.</text>
</comment>
<feature type="transmembrane region" description="Helical" evidence="2">
    <location>
        <begin position="137"/>
        <end position="157"/>
    </location>
</feature>
<protein>
    <submittedName>
        <fullName evidence="3">Uncharacterized protein</fullName>
    </submittedName>
</protein>
<keyword evidence="2" id="KW-0472">Membrane</keyword>
<gene>
    <name evidence="3" type="ORF">BSTER_1540</name>
</gene>